<dbReference type="Gene3D" id="2.40.10.480">
    <property type="match status" value="1"/>
</dbReference>
<dbReference type="InterPro" id="IPR018391">
    <property type="entry name" value="PQQ_b-propeller_rpt"/>
</dbReference>
<evidence type="ECO:0000259" key="2">
    <source>
        <dbReference type="Pfam" id="PF13360"/>
    </source>
</evidence>
<feature type="signal peptide" evidence="1">
    <location>
        <begin position="1"/>
        <end position="25"/>
    </location>
</feature>
<keyword evidence="1" id="KW-0732">Signal</keyword>
<keyword evidence="4" id="KW-1185">Reference proteome</keyword>
<dbReference type="Pfam" id="PF13360">
    <property type="entry name" value="PQQ_2"/>
    <property type="match status" value="1"/>
</dbReference>
<gene>
    <name evidence="3" type="ORF">GCM10009105_36440</name>
</gene>
<dbReference type="PANTHER" id="PTHR34512:SF30">
    <property type="entry name" value="OUTER MEMBRANE PROTEIN ASSEMBLY FACTOR BAMB"/>
    <property type="match status" value="1"/>
</dbReference>
<dbReference type="Proteomes" id="UP001501523">
    <property type="component" value="Unassembled WGS sequence"/>
</dbReference>
<accession>A0ABN1IYY2</accession>
<name>A0ABN1IYY2_9GAMM</name>
<dbReference type="EMBL" id="BAAAEU010000027">
    <property type="protein sequence ID" value="GAA0724013.1"/>
    <property type="molecule type" value="Genomic_DNA"/>
</dbReference>
<dbReference type="Gene3D" id="2.140.10.10">
    <property type="entry name" value="Quinoprotein alcohol dehydrogenase-like superfamily"/>
    <property type="match status" value="1"/>
</dbReference>
<dbReference type="InterPro" id="IPR011047">
    <property type="entry name" value="Quinoprotein_ADH-like_sf"/>
</dbReference>
<evidence type="ECO:0000313" key="3">
    <source>
        <dbReference type="EMBL" id="GAA0724013.1"/>
    </source>
</evidence>
<evidence type="ECO:0000256" key="1">
    <source>
        <dbReference type="SAM" id="SignalP"/>
    </source>
</evidence>
<feature type="chain" id="PRO_5046372400" description="Pyrrolo-quinoline quinone repeat domain-containing protein" evidence="1">
    <location>
        <begin position="26"/>
        <end position="505"/>
    </location>
</feature>
<comment type="caution">
    <text evidence="3">The sequence shown here is derived from an EMBL/GenBank/DDBJ whole genome shotgun (WGS) entry which is preliminary data.</text>
</comment>
<evidence type="ECO:0000313" key="4">
    <source>
        <dbReference type="Proteomes" id="UP001501523"/>
    </source>
</evidence>
<sequence>MKMLVGAGWLAAGVFVGTCVPAACADWLQFNYDAAHGGNNALEHAISTSPGPANVSTLRPIRHVTLSNVVDGAPAFVAGVSTAFGAKDLLFLTTRNGELLAVDASTGESIWSRHPATGPRYTTSSPAVDPARQFVYSYGLDGYVHKYGVNDGAETTAGGWPQLATLKPDIEKGSSALTIATAQDGSSYLYVANGGYPGDAGDYQGHITAINLGTGTQNVFNANCSDQTVHFVELALPDCARVQSAIWARPGVVYDAGTDRIYMATGNGPFDGNSGSAPNHDWGDSVLALSPSGTGAGGSPLASYTPTDYQALQDSDQDLGSTAPAILPVPVSSAFRHLAAQSGKDAKIRLLNLDSLGGLAGVGHLGGELQIINLPQGGEILTQPAVWFNRVDSSTWLFIANGNGIAGLQLVMGTTGIPALSPRWHVMDSGTSPIVANGIVFYAGSAGLTARDPVSGNLLWNDGSIGGVHWQSPIVVNGTLYVTDQSGQLWMYAVDQIFRDGFDPS</sequence>
<dbReference type="InterPro" id="IPR002372">
    <property type="entry name" value="PQQ_rpt_dom"/>
</dbReference>
<dbReference type="SUPFAM" id="SSF50998">
    <property type="entry name" value="Quinoprotein alcohol dehydrogenase-like"/>
    <property type="match status" value="1"/>
</dbReference>
<proteinExistence type="predicted"/>
<dbReference type="PANTHER" id="PTHR34512">
    <property type="entry name" value="CELL SURFACE PROTEIN"/>
    <property type="match status" value="1"/>
</dbReference>
<dbReference type="RefSeq" id="WP_343793868.1">
    <property type="nucleotide sequence ID" value="NZ_BAAAEU010000027.1"/>
</dbReference>
<dbReference type="SMART" id="SM00564">
    <property type="entry name" value="PQQ"/>
    <property type="match status" value="3"/>
</dbReference>
<reference evidence="3 4" key="1">
    <citation type="journal article" date="2019" name="Int. J. Syst. Evol. Microbiol.">
        <title>The Global Catalogue of Microorganisms (GCM) 10K type strain sequencing project: providing services to taxonomists for standard genome sequencing and annotation.</title>
        <authorList>
            <consortium name="The Broad Institute Genomics Platform"/>
            <consortium name="The Broad Institute Genome Sequencing Center for Infectious Disease"/>
            <person name="Wu L."/>
            <person name="Ma J."/>
        </authorList>
    </citation>
    <scope>NUCLEOTIDE SEQUENCE [LARGE SCALE GENOMIC DNA]</scope>
    <source>
        <strain evidence="3 4">JCM 15421</strain>
    </source>
</reference>
<organism evidence="3 4">
    <name type="scientific">Dokdonella soli</name>
    <dbReference type="NCBI Taxonomy" id="529810"/>
    <lineage>
        <taxon>Bacteria</taxon>
        <taxon>Pseudomonadati</taxon>
        <taxon>Pseudomonadota</taxon>
        <taxon>Gammaproteobacteria</taxon>
        <taxon>Lysobacterales</taxon>
        <taxon>Rhodanobacteraceae</taxon>
        <taxon>Dokdonella</taxon>
    </lineage>
</organism>
<feature type="domain" description="Pyrrolo-quinoline quinone repeat" evidence="2">
    <location>
        <begin position="75"/>
        <end position="216"/>
    </location>
</feature>
<protein>
    <recommendedName>
        <fullName evidence="2">Pyrrolo-quinoline quinone repeat domain-containing protein</fullName>
    </recommendedName>
</protein>